<feature type="region of interest" description="Disordered" evidence="1">
    <location>
        <begin position="79"/>
        <end position="104"/>
    </location>
</feature>
<evidence type="ECO:0000256" key="1">
    <source>
        <dbReference type="SAM" id="MobiDB-lite"/>
    </source>
</evidence>
<dbReference type="AlphaFoldDB" id="A0AAW1TVT9"/>
<accession>A0AAW1TVT9</accession>
<reference evidence="2 3" key="1">
    <citation type="submission" date="2023-03" db="EMBL/GenBank/DDBJ databases">
        <title>Genome insight into feeding habits of ladybird beetles.</title>
        <authorList>
            <person name="Li H.-S."/>
            <person name="Huang Y.-H."/>
            <person name="Pang H."/>
        </authorList>
    </citation>
    <scope>NUCLEOTIDE SEQUENCE [LARGE SCALE GENOMIC DNA]</scope>
    <source>
        <strain evidence="2">SYSU_2023b</strain>
        <tissue evidence="2">Whole body</tissue>
    </source>
</reference>
<evidence type="ECO:0000313" key="3">
    <source>
        <dbReference type="Proteomes" id="UP001431783"/>
    </source>
</evidence>
<dbReference type="Proteomes" id="UP001431783">
    <property type="component" value="Unassembled WGS sequence"/>
</dbReference>
<feature type="compositionally biased region" description="Polar residues" evidence="1">
    <location>
        <begin position="84"/>
        <end position="98"/>
    </location>
</feature>
<protein>
    <submittedName>
        <fullName evidence="2">Uncharacterized protein</fullName>
    </submittedName>
</protein>
<keyword evidence="3" id="KW-1185">Reference proteome</keyword>
<dbReference type="EMBL" id="JARQZJ010000013">
    <property type="protein sequence ID" value="KAK9872730.1"/>
    <property type="molecule type" value="Genomic_DNA"/>
</dbReference>
<sequence length="104" mass="11859">MEPIQQFLQDSDTRFVLNFNQISSFLRNSFGFSDPISIGQEYANDISGLLNMLSIICPYCAQRSLKNRFTRIQKKIGTPLNIPQPLQTSTSESDNNLSDYDPTY</sequence>
<comment type="caution">
    <text evidence="2">The sequence shown here is derived from an EMBL/GenBank/DDBJ whole genome shotgun (WGS) entry which is preliminary data.</text>
</comment>
<name>A0AAW1TVT9_9CUCU</name>
<evidence type="ECO:0000313" key="2">
    <source>
        <dbReference type="EMBL" id="KAK9872730.1"/>
    </source>
</evidence>
<organism evidence="2 3">
    <name type="scientific">Henosepilachna vigintioctopunctata</name>
    <dbReference type="NCBI Taxonomy" id="420089"/>
    <lineage>
        <taxon>Eukaryota</taxon>
        <taxon>Metazoa</taxon>
        <taxon>Ecdysozoa</taxon>
        <taxon>Arthropoda</taxon>
        <taxon>Hexapoda</taxon>
        <taxon>Insecta</taxon>
        <taxon>Pterygota</taxon>
        <taxon>Neoptera</taxon>
        <taxon>Endopterygota</taxon>
        <taxon>Coleoptera</taxon>
        <taxon>Polyphaga</taxon>
        <taxon>Cucujiformia</taxon>
        <taxon>Coccinelloidea</taxon>
        <taxon>Coccinellidae</taxon>
        <taxon>Epilachninae</taxon>
        <taxon>Epilachnini</taxon>
        <taxon>Henosepilachna</taxon>
    </lineage>
</organism>
<gene>
    <name evidence="2" type="ORF">WA026_019511</name>
</gene>
<proteinExistence type="predicted"/>